<proteinExistence type="predicted"/>
<keyword evidence="2" id="KW-1185">Reference proteome</keyword>
<reference evidence="1 2" key="1">
    <citation type="journal article" date="2015" name="Genome Biol. Evol.">
        <title>Comparative Genomics of a Bacterivorous Green Alga Reveals Evolutionary Causalities and Consequences of Phago-Mixotrophic Mode of Nutrition.</title>
        <authorList>
            <person name="Burns J.A."/>
            <person name="Paasch A."/>
            <person name="Narechania A."/>
            <person name="Kim E."/>
        </authorList>
    </citation>
    <scope>NUCLEOTIDE SEQUENCE [LARGE SCALE GENOMIC DNA]</scope>
    <source>
        <strain evidence="1 2">PLY_AMNH</strain>
    </source>
</reference>
<name>A0AAE0BHN3_9CHLO</name>
<gene>
    <name evidence="1" type="ORF">CYMTET_53667</name>
</gene>
<organism evidence="1 2">
    <name type="scientific">Cymbomonas tetramitiformis</name>
    <dbReference type="NCBI Taxonomy" id="36881"/>
    <lineage>
        <taxon>Eukaryota</taxon>
        <taxon>Viridiplantae</taxon>
        <taxon>Chlorophyta</taxon>
        <taxon>Pyramimonadophyceae</taxon>
        <taxon>Pyramimonadales</taxon>
        <taxon>Pyramimonadaceae</taxon>
        <taxon>Cymbomonas</taxon>
    </lineage>
</organism>
<dbReference type="Proteomes" id="UP001190700">
    <property type="component" value="Unassembled WGS sequence"/>
</dbReference>
<sequence length="522" mass="56588">MKTDDFFQGEDITGLFEGSAEVYVWSSTFDYLEGRMVTREVGIPCVQAASRQYPVNAKIGAVSAGQSIRIGLWESDIVVFSDDSLGDHWMLPEDFANSDTIEVNYPRHSAKWLLRCVGCSELTGAAPQRSTSSDPAYRKTTEDFLDPGSEYSGNTLLGLWNYDSATLRAANTPVHLYEITGTRSVTEVSQNGSSSRTTDISATLDIDCTNCYLGAEDGELIVDFATDFAEGWDQMSAQIDTDFKLNVELLLTLTAALSESTETNIIDNECLPLVCIGFELLGAEWKLGFLPSLDFNTQLNTQAGFTLDPGFEMLWHVGYGFAYTHDTGPTIIAADSETTFIPHYPEPTGELDVELDLAFVPKLAVGIWIDGGSFASAHGLASIKTEAYLNLRGSFSTEATTGTGLAEAPFQDFGLYLDMASIPSIHTLASRWTSCSAFSASVTTSSPTTASPITALPTTSSPATIPTTIPTLAFTFPPYPISSFTAFPTPAITSLELRLRGKIKFDLQCPRGMPVEQRAKLL</sequence>
<evidence type="ECO:0000313" key="2">
    <source>
        <dbReference type="Proteomes" id="UP001190700"/>
    </source>
</evidence>
<comment type="caution">
    <text evidence="1">The sequence shown here is derived from an EMBL/GenBank/DDBJ whole genome shotgun (WGS) entry which is preliminary data.</text>
</comment>
<dbReference type="AlphaFoldDB" id="A0AAE0BHN3"/>
<dbReference type="EMBL" id="LGRX02035141">
    <property type="protein sequence ID" value="KAK3236174.1"/>
    <property type="molecule type" value="Genomic_DNA"/>
</dbReference>
<protein>
    <submittedName>
        <fullName evidence="1">Uncharacterized protein</fullName>
    </submittedName>
</protein>
<evidence type="ECO:0000313" key="1">
    <source>
        <dbReference type="EMBL" id="KAK3236174.1"/>
    </source>
</evidence>
<accession>A0AAE0BHN3</accession>